<proteinExistence type="predicted"/>
<gene>
    <name evidence="3" type="ORF">MYCIT1_LOCUS36748</name>
    <name evidence="4" type="ORF">MYCIT1_LOCUS36829</name>
</gene>
<sequence>MIWLLASLFKLSFYTLCALSETATIDDELGDSHTGAKPVYTPADKWWLPDAPTGKALYVYNVTVFSVSGLPQADHTVTLTTNNANTGSRMFFDWAQYTFDDLPATSLILSASRTTAVVVSTQVTTSTATAVSTAVINTSSSTGSTDTVLQSSTLVSSAMPQSPSSISITSHGSQSTP</sequence>
<dbReference type="EMBL" id="CAVNYO010000478">
    <property type="protein sequence ID" value="CAK5283907.1"/>
    <property type="molecule type" value="Genomic_DNA"/>
</dbReference>
<organism evidence="3 5">
    <name type="scientific">Mycena citricolor</name>
    <dbReference type="NCBI Taxonomy" id="2018698"/>
    <lineage>
        <taxon>Eukaryota</taxon>
        <taxon>Fungi</taxon>
        <taxon>Dikarya</taxon>
        <taxon>Basidiomycota</taxon>
        <taxon>Agaricomycotina</taxon>
        <taxon>Agaricomycetes</taxon>
        <taxon>Agaricomycetidae</taxon>
        <taxon>Agaricales</taxon>
        <taxon>Marasmiineae</taxon>
        <taxon>Mycenaceae</taxon>
        <taxon>Mycena</taxon>
    </lineage>
</organism>
<evidence type="ECO:0000313" key="4">
    <source>
        <dbReference type="EMBL" id="CAK5283907.1"/>
    </source>
</evidence>
<protein>
    <submittedName>
        <fullName evidence="3">Uncharacterized protein</fullName>
    </submittedName>
</protein>
<feature type="signal peptide" evidence="2">
    <location>
        <begin position="1"/>
        <end position="18"/>
    </location>
</feature>
<keyword evidence="2" id="KW-0732">Signal</keyword>
<evidence type="ECO:0000256" key="2">
    <source>
        <dbReference type="SAM" id="SignalP"/>
    </source>
</evidence>
<name>A0AAD2HXV5_9AGAR</name>
<dbReference type="AlphaFoldDB" id="A0AAD2HXV5"/>
<comment type="caution">
    <text evidence="3">The sequence shown here is derived from an EMBL/GenBank/DDBJ whole genome shotgun (WGS) entry which is preliminary data.</text>
</comment>
<feature type="region of interest" description="Disordered" evidence="1">
    <location>
        <begin position="158"/>
        <end position="177"/>
    </location>
</feature>
<evidence type="ECO:0000313" key="3">
    <source>
        <dbReference type="EMBL" id="CAK5283860.1"/>
    </source>
</evidence>
<accession>A0AAD2HXV5</accession>
<evidence type="ECO:0000256" key="1">
    <source>
        <dbReference type="SAM" id="MobiDB-lite"/>
    </source>
</evidence>
<reference evidence="3" key="1">
    <citation type="submission" date="2023-11" db="EMBL/GenBank/DDBJ databases">
        <authorList>
            <person name="De Vega J J."/>
            <person name="De Vega J J."/>
        </authorList>
    </citation>
    <scope>NUCLEOTIDE SEQUENCE</scope>
</reference>
<dbReference type="EMBL" id="CAVNYO010000477">
    <property type="protein sequence ID" value="CAK5283860.1"/>
    <property type="molecule type" value="Genomic_DNA"/>
</dbReference>
<keyword evidence="5" id="KW-1185">Reference proteome</keyword>
<evidence type="ECO:0000313" key="5">
    <source>
        <dbReference type="Proteomes" id="UP001295794"/>
    </source>
</evidence>
<dbReference type="Proteomes" id="UP001295794">
    <property type="component" value="Unassembled WGS sequence"/>
</dbReference>
<feature type="chain" id="PRO_5042440801" evidence="2">
    <location>
        <begin position="19"/>
        <end position="177"/>
    </location>
</feature>